<dbReference type="GO" id="GO:0015288">
    <property type="term" value="F:porin activity"/>
    <property type="evidence" value="ECO:0007669"/>
    <property type="project" value="InterPro"/>
</dbReference>
<name>A0A2T6B316_9RHOB</name>
<evidence type="ECO:0000256" key="1">
    <source>
        <dbReference type="SAM" id="SignalP"/>
    </source>
</evidence>
<dbReference type="GO" id="GO:0016020">
    <property type="term" value="C:membrane"/>
    <property type="evidence" value="ECO:0007669"/>
    <property type="project" value="InterPro"/>
</dbReference>
<evidence type="ECO:0000313" key="4">
    <source>
        <dbReference type="Proteomes" id="UP000244224"/>
    </source>
</evidence>
<evidence type="ECO:0000259" key="2">
    <source>
        <dbReference type="Pfam" id="PF13609"/>
    </source>
</evidence>
<feature type="chain" id="PRO_5015617900" evidence="1">
    <location>
        <begin position="21"/>
        <end position="298"/>
    </location>
</feature>
<feature type="signal peptide" evidence="1">
    <location>
        <begin position="1"/>
        <end position="20"/>
    </location>
</feature>
<dbReference type="Proteomes" id="UP000244224">
    <property type="component" value="Unassembled WGS sequence"/>
</dbReference>
<reference evidence="3 4" key="1">
    <citation type="submission" date="2018-04" db="EMBL/GenBank/DDBJ databases">
        <title>Genomic Encyclopedia of Archaeal and Bacterial Type Strains, Phase II (KMG-II): from individual species to whole genera.</title>
        <authorList>
            <person name="Goeker M."/>
        </authorList>
    </citation>
    <scope>NUCLEOTIDE SEQUENCE [LARGE SCALE GENOMIC DNA]</scope>
    <source>
        <strain evidence="3 4">DSM 21823</strain>
    </source>
</reference>
<keyword evidence="4" id="KW-1185">Reference proteome</keyword>
<dbReference type="AlphaFoldDB" id="A0A2T6B316"/>
<dbReference type="OrthoDB" id="7326315at2"/>
<dbReference type="SUPFAM" id="SSF56935">
    <property type="entry name" value="Porins"/>
    <property type="match status" value="1"/>
</dbReference>
<organism evidence="3 4">
    <name type="scientific">Gemmobacter caeni</name>
    <dbReference type="NCBI Taxonomy" id="589035"/>
    <lineage>
        <taxon>Bacteria</taxon>
        <taxon>Pseudomonadati</taxon>
        <taxon>Pseudomonadota</taxon>
        <taxon>Alphaproteobacteria</taxon>
        <taxon>Rhodobacterales</taxon>
        <taxon>Paracoccaceae</taxon>
        <taxon>Gemmobacter</taxon>
    </lineage>
</organism>
<evidence type="ECO:0000313" key="3">
    <source>
        <dbReference type="EMBL" id="PTX50470.1"/>
    </source>
</evidence>
<dbReference type="Pfam" id="PF13609">
    <property type="entry name" value="Porin_4"/>
    <property type="match status" value="1"/>
</dbReference>
<sequence>MKKILLATTLLASTATVASAETGVTLSGYGRFGLTYLDTRAVETQVTTRLRFNIDGKTETDSGVTFGGRIRIQHTNGATAATANAAMLYASFEGFRVEVGNVNTAFDSAGLIYNAEMGFVDSSYGDPQGAFFAYASGATPANYTGVFASYSMGDFTGRISYVNPDQTVSGSTEELSVSFDYASGPFAVSLAAYQDGAGIANNDGFFLGAAYTINDAATVGLNYIDEDSAGGRVVTLYGNYTMGATTLRAYVADLDVAGADTAYGLGADYDLGGARLSGSIQSGYAGETWADVGVRFDF</sequence>
<dbReference type="RefSeq" id="WP_108128713.1">
    <property type="nucleotide sequence ID" value="NZ_QBKP01000005.1"/>
</dbReference>
<protein>
    <submittedName>
        <fullName evidence="3">Outer membrane protein OmpU</fullName>
    </submittedName>
</protein>
<proteinExistence type="predicted"/>
<dbReference type="InterPro" id="IPR023614">
    <property type="entry name" value="Porin_dom_sf"/>
</dbReference>
<feature type="domain" description="Porin" evidence="2">
    <location>
        <begin position="7"/>
        <end position="273"/>
    </location>
</feature>
<accession>A0A2T6B316</accession>
<gene>
    <name evidence="3" type="ORF">C8N34_105114</name>
</gene>
<dbReference type="EMBL" id="QBKP01000005">
    <property type="protein sequence ID" value="PTX50470.1"/>
    <property type="molecule type" value="Genomic_DNA"/>
</dbReference>
<dbReference type="Gene3D" id="2.40.160.10">
    <property type="entry name" value="Porin"/>
    <property type="match status" value="1"/>
</dbReference>
<dbReference type="InterPro" id="IPR033900">
    <property type="entry name" value="Gram_neg_porin_domain"/>
</dbReference>
<keyword evidence="1" id="KW-0732">Signal</keyword>
<comment type="caution">
    <text evidence="3">The sequence shown here is derived from an EMBL/GenBank/DDBJ whole genome shotgun (WGS) entry which is preliminary data.</text>
</comment>